<gene>
    <name evidence="2" type="ORF">TWF718_002931</name>
</gene>
<keyword evidence="1" id="KW-0472">Membrane</keyword>
<evidence type="ECO:0000313" key="3">
    <source>
        <dbReference type="Proteomes" id="UP001313282"/>
    </source>
</evidence>
<comment type="caution">
    <text evidence="2">The sequence shown here is derived from an EMBL/GenBank/DDBJ whole genome shotgun (WGS) entry which is preliminary data.</text>
</comment>
<keyword evidence="1" id="KW-1133">Transmembrane helix</keyword>
<keyword evidence="1" id="KW-0812">Transmembrane</keyword>
<keyword evidence="3" id="KW-1185">Reference proteome</keyword>
<reference evidence="2 3" key="1">
    <citation type="submission" date="2019-10" db="EMBL/GenBank/DDBJ databases">
        <authorList>
            <person name="Palmer J.M."/>
        </authorList>
    </citation>
    <scope>NUCLEOTIDE SEQUENCE [LARGE SCALE GENOMIC DNA]</scope>
    <source>
        <strain evidence="2 3">TWF718</strain>
    </source>
</reference>
<sequence length="115" mass="12916">MQSREIKKQRGISRKRPQVLLKKGRANELVLAMDGWHYFLHAAGLAVCSHSFVDGDVVPPTFFVRVIHLFLLFLEGFFLDLGFLGNRQAPSISTIFLAFKVGGGWVSLILEDTNI</sequence>
<protein>
    <submittedName>
        <fullName evidence="2">Uncharacterized protein</fullName>
    </submittedName>
</protein>
<accession>A0AAN8MLL0</accession>
<evidence type="ECO:0000313" key="2">
    <source>
        <dbReference type="EMBL" id="KAK6330730.1"/>
    </source>
</evidence>
<proteinExistence type="predicted"/>
<organism evidence="2 3">
    <name type="scientific">Orbilia javanica</name>
    <dbReference type="NCBI Taxonomy" id="47235"/>
    <lineage>
        <taxon>Eukaryota</taxon>
        <taxon>Fungi</taxon>
        <taxon>Dikarya</taxon>
        <taxon>Ascomycota</taxon>
        <taxon>Pezizomycotina</taxon>
        <taxon>Orbiliomycetes</taxon>
        <taxon>Orbiliales</taxon>
        <taxon>Orbiliaceae</taxon>
        <taxon>Orbilia</taxon>
    </lineage>
</organism>
<dbReference type="AlphaFoldDB" id="A0AAN8MLL0"/>
<evidence type="ECO:0000256" key="1">
    <source>
        <dbReference type="SAM" id="Phobius"/>
    </source>
</evidence>
<feature type="transmembrane region" description="Helical" evidence="1">
    <location>
        <begin position="91"/>
        <end position="110"/>
    </location>
</feature>
<dbReference type="EMBL" id="JAVHNR010000011">
    <property type="protein sequence ID" value="KAK6330730.1"/>
    <property type="molecule type" value="Genomic_DNA"/>
</dbReference>
<name>A0AAN8MLL0_9PEZI</name>
<feature type="transmembrane region" description="Helical" evidence="1">
    <location>
        <begin position="65"/>
        <end position="84"/>
    </location>
</feature>
<dbReference type="Proteomes" id="UP001313282">
    <property type="component" value="Unassembled WGS sequence"/>
</dbReference>